<gene>
    <name evidence="1" type="ORF">XENOCAPTIV_025416</name>
</gene>
<sequence length="151" mass="17005">QKATHFSVILCFTCWRSEEVRSVLKLILLWPGMVPQVCLLKPDVPVFPAKFICCHLSLMTILKRVQMSDFPALFSRLYCPSLIFFSTEATVSLPLSMLSCYVASLSLGSRDPMCFGLTAESRPRLCKSRPILRHLCLVPRDPLNYPPDAGL</sequence>
<reference evidence="1 2" key="1">
    <citation type="submission" date="2021-06" db="EMBL/GenBank/DDBJ databases">
        <authorList>
            <person name="Palmer J.M."/>
        </authorList>
    </citation>
    <scope>NUCLEOTIDE SEQUENCE [LARGE SCALE GENOMIC DNA]</scope>
    <source>
        <strain evidence="1 2">XC_2019</strain>
        <tissue evidence="1">Muscle</tissue>
    </source>
</reference>
<proteinExistence type="predicted"/>
<name>A0ABV0R355_9TELE</name>
<dbReference type="Proteomes" id="UP001434883">
    <property type="component" value="Unassembled WGS sequence"/>
</dbReference>
<accession>A0ABV0R355</accession>
<organism evidence="1 2">
    <name type="scientific">Xenoophorus captivus</name>
    <dbReference type="NCBI Taxonomy" id="1517983"/>
    <lineage>
        <taxon>Eukaryota</taxon>
        <taxon>Metazoa</taxon>
        <taxon>Chordata</taxon>
        <taxon>Craniata</taxon>
        <taxon>Vertebrata</taxon>
        <taxon>Euteleostomi</taxon>
        <taxon>Actinopterygii</taxon>
        <taxon>Neopterygii</taxon>
        <taxon>Teleostei</taxon>
        <taxon>Neoteleostei</taxon>
        <taxon>Acanthomorphata</taxon>
        <taxon>Ovalentaria</taxon>
        <taxon>Atherinomorphae</taxon>
        <taxon>Cyprinodontiformes</taxon>
        <taxon>Goodeidae</taxon>
        <taxon>Xenoophorus</taxon>
    </lineage>
</organism>
<protein>
    <submittedName>
        <fullName evidence="1">Uncharacterized protein</fullName>
    </submittedName>
</protein>
<comment type="caution">
    <text evidence="1">The sequence shown here is derived from an EMBL/GenBank/DDBJ whole genome shotgun (WGS) entry which is preliminary data.</text>
</comment>
<dbReference type="EMBL" id="JAHRIN010031343">
    <property type="protein sequence ID" value="MEQ2202148.1"/>
    <property type="molecule type" value="Genomic_DNA"/>
</dbReference>
<keyword evidence="2" id="KW-1185">Reference proteome</keyword>
<evidence type="ECO:0000313" key="1">
    <source>
        <dbReference type="EMBL" id="MEQ2202148.1"/>
    </source>
</evidence>
<feature type="non-terminal residue" evidence="1">
    <location>
        <position position="1"/>
    </location>
</feature>
<evidence type="ECO:0000313" key="2">
    <source>
        <dbReference type="Proteomes" id="UP001434883"/>
    </source>
</evidence>